<dbReference type="NCBIfam" id="TIGR01640">
    <property type="entry name" value="F_box_assoc_1"/>
    <property type="match status" value="1"/>
</dbReference>
<evidence type="ECO:0000259" key="2">
    <source>
        <dbReference type="Pfam" id="PF08268"/>
    </source>
</evidence>
<accession>A0AAP0WZ49</accession>
<organism evidence="3 4">
    <name type="scientific">Liquidambar formosana</name>
    <name type="common">Formosan gum</name>
    <dbReference type="NCBI Taxonomy" id="63359"/>
    <lineage>
        <taxon>Eukaryota</taxon>
        <taxon>Viridiplantae</taxon>
        <taxon>Streptophyta</taxon>
        <taxon>Embryophyta</taxon>
        <taxon>Tracheophyta</taxon>
        <taxon>Spermatophyta</taxon>
        <taxon>Magnoliopsida</taxon>
        <taxon>eudicotyledons</taxon>
        <taxon>Gunneridae</taxon>
        <taxon>Pentapetalae</taxon>
        <taxon>Saxifragales</taxon>
        <taxon>Altingiaceae</taxon>
        <taxon>Liquidambar</taxon>
    </lineage>
</organism>
<evidence type="ECO:0000259" key="1">
    <source>
        <dbReference type="Pfam" id="PF00646"/>
    </source>
</evidence>
<evidence type="ECO:0008006" key="5">
    <source>
        <dbReference type="Google" id="ProtNLM"/>
    </source>
</evidence>
<proteinExistence type="predicted"/>
<dbReference type="PANTHER" id="PTHR31672">
    <property type="entry name" value="BNACNNG10540D PROTEIN"/>
    <property type="match status" value="1"/>
</dbReference>
<dbReference type="InterPro" id="IPR017451">
    <property type="entry name" value="F-box-assoc_interact_dom"/>
</dbReference>
<dbReference type="Proteomes" id="UP001415857">
    <property type="component" value="Unassembled WGS sequence"/>
</dbReference>
<gene>
    <name evidence="3" type="ORF">L1049_023944</name>
</gene>
<name>A0AAP0WZ49_LIQFO</name>
<dbReference type="PANTHER" id="PTHR31672:SF13">
    <property type="entry name" value="F-BOX PROTEIN CPR30-LIKE"/>
    <property type="match status" value="1"/>
</dbReference>
<sequence length="327" mass="37573">MDIFCRLPIKCLIDCRCICKAWRDLILDPRFARLHLPWAPTMFMLHFGNLESGTHRNIYMVEPEPCCDDAITKVNLGDERYVKIIGLCKSLLCLRDLRSRKSLYISNAMTGESMTLPKINNYREHLLSGFGFSLNTNKYKVIRMICTWHCINDPSSYRQFILPKWEAEIHTVGTETWRCIGNIQYDFPCFCHYKLTGTFLNGALHWIARVDNASTLICAFDIGNEQFQTILPPPFSFSERGHAIDWANLGVIGGCLYICACEDADYHSAVEIWVMKDYGVKESWMKALVIKDIQWQPKGVGPVNRWRPPLFYQPGFDSSGSTPGINF</sequence>
<dbReference type="SUPFAM" id="SSF81383">
    <property type="entry name" value="F-box domain"/>
    <property type="match status" value="1"/>
</dbReference>
<evidence type="ECO:0000313" key="4">
    <source>
        <dbReference type="Proteomes" id="UP001415857"/>
    </source>
</evidence>
<keyword evidence="4" id="KW-1185">Reference proteome</keyword>
<dbReference type="InterPro" id="IPR050796">
    <property type="entry name" value="SCF_F-box_component"/>
</dbReference>
<feature type="domain" description="F-box" evidence="1">
    <location>
        <begin position="2"/>
        <end position="31"/>
    </location>
</feature>
<comment type="caution">
    <text evidence="3">The sequence shown here is derived from an EMBL/GenBank/DDBJ whole genome shotgun (WGS) entry which is preliminary data.</text>
</comment>
<dbReference type="Pfam" id="PF00646">
    <property type="entry name" value="F-box"/>
    <property type="match status" value="1"/>
</dbReference>
<dbReference type="EMBL" id="JBBPBK010000005">
    <property type="protein sequence ID" value="KAK9284767.1"/>
    <property type="molecule type" value="Genomic_DNA"/>
</dbReference>
<dbReference type="InterPro" id="IPR036047">
    <property type="entry name" value="F-box-like_dom_sf"/>
</dbReference>
<dbReference type="AlphaFoldDB" id="A0AAP0WZ49"/>
<feature type="domain" description="F-box associated beta-propeller type 3" evidence="2">
    <location>
        <begin position="80"/>
        <end position="296"/>
    </location>
</feature>
<dbReference type="Pfam" id="PF08268">
    <property type="entry name" value="FBA_3"/>
    <property type="match status" value="1"/>
</dbReference>
<dbReference type="InterPro" id="IPR013187">
    <property type="entry name" value="F-box-assoc_dom_typ3"/>
</dbReference>
<dbReference type="InterPro" id="IPR001810">
    <property type="entry name" value="F-box_dom"/>
</dbReference>
<protein>
    <recommendedName>
        <fullName evidence="5">F-box protein</fullName>
    </recommendedName>
</protein>
<evidence type="ECO:0000313" key="3">
    <source>
        <dbReference type="EMBL" id="KAK9284767.1"/>
    </source>
</evidence>
<reference evidence="3 4" key="1">
    <citation type="journal article" date="2024" name="Plant J.">
        <title>Genome sequences and population genomics reveal climatic adaptation and genomic divergence between two closely related sweetgum species.</title>
        <authorList>
            <person name="Xu W.Q."/>
            <person name="Ren C.Q."/>
            <person name="Zhang X.Y."/>
            <person name="Comes H.P."/>
            <person name="Liu X.H."/>
            <person name="Li Y.G."/>
            <person name="Kettle C.J."/>
            <person name="Jalonen R."/>
            <person name="Gaisberger H."/>
            <person name="Ma Y.Z."/>
            <person name="Qiu Y.X."/>
        </authorList>
    </citation>
    <scope>NUCLEOTIDE SEQUENCE [LARGE SCALE GENOMIC DNA]</scope>
    <source>
        <strain evidence="3">Hangzhou</strain>
    </source>
</reference>